<reference evidence="2" key="2">
    <citation type="submission" date="2015-08" db="UniProtKB">
        <authorList>
            <consortium name="WormBaseParasite"/>
        </authorList>
    </citation>
    <scope>IDENTIFICATION</scope>
</reference>
<protein>
    <submittedName>
        <fullName evidence="2">Uncharacterized protein</fullName>
    </submittedName>
</protein>
<proteinExistence type="predicted"/>
<dbReference type="WBParaSite" id="SVE_1101400.1">
    <property type="protein sequence ID" value="SVE_1101400.1"/>
    <property type="gene ID" value="SVE_1101400"/>
</dbReference>
<organism evidence="1 2">
    <name type="scientific">Strongyloides venezuelensis</name>
    <name type="common">Threadworm</name>
    <dbReference type="NCBI Taxonomy" id="75913"/>
    <lineage>
        <taxon>Eukaryota</taxon>
        <taxon>Metazoa</taxon>
        <taxon>Ecdysozoa</taxon>
        <taxon>Nematoda</taxon>
        <taxon>Chromadorea</taxon>
        <taxon>Rhabditida</taxon>
        <taxon>Tylenchina</taxon>
        <taxon>Panagrolaimomorpha</taxon>
        <taxon>Strongyloidoidea</taxon>
        <taxon>Strongyloididae</taxon>
        <taxon>Strongyloides</taxon>
    </lineage>
</organism>
<dbReference type="AlphaFoldDB" id="A0A0K0FPF7"/>
<accession>A0A0K0FPF7</accession>
<evidence type="ECO:0000313" key="1">
    <source>
        <dbReference type="Proteomes" id="UP000035680"/>
    </source>
</evidence>
<reference evidence="1" key="1">
    <citation type="submission" date="2014-07" db="EMBL/GenBank/DDBJ databases">
        <authorList>
            <person name="Martin A.A"/>
            <person name="De Silva N."/>
        </authorList>
    </citation>
    <scope>NUCLEOTIDE SEQUENCE</scope>
</reference>
<evidence type="ECO:0000313" key="2">
    <source>
        <dbReference type="WBParaSite" id="SVE_1101400.1"/>
    </source>
</evidence>
<sequence>MSSKNIKRSGRLVSPPFSKEYADGSRETMTFTSYMDFVDVHDQLEFLAPPDNFITNCTVKSRLNHATVPLFQVSTQLIY</sequence>
<name>A0A0K0FPF7_STRVS</name>
<dbReference type="Proteomes" id="UP000035680">
    <property type="component" value="Unassembled WGS sequence"/>
</dbReference>
<keyword evidence="1" id="KW-1185">Reference proteome</keyword>